<organism evidence="2 4">
    <name type="scientific">Moraxella caviae</name>
    <dbReference type="NCBI Taxonomy" id="34060"/>
    <lineage>
        <taxon>Bacteria</taxon>
        <taxon>Pseudomonadati</taxon>
        <taxon>Pseudomonadota</taxon>
        <taxon>Gammaproteobacteria</taxon>
        <taxon>Moraxellales</taxon>
        <taxon>Moraxellaceae</taxon>
        <taxon>Moraxella</taxon>
    </lineage>
</organism>
<evidence type="ECO:0000313" key="5">
    <source>
        <dbReference type="Proteomes" id="UP000255279"/>
    </source>
</evidence>
<keyword evidence="1" id="KW-0812">Transmembrane</keyword>
<reference evidence="2 4" key="1">
    <citation type="submission" date="2017-02" db="EMBL/GenBank/DDBJ databases">
        <title>Draft genome sequence of Moraxella caviae CCUG 355 type strain.</title>
        <authorList>
            <person name="Engstrom-Jakobsson H."/>
            <person name="Salva-Serra F."/>
            <person name="Thorell K."/>
            <person name="Gonzales-Siles L."/>
            <person name="Karlsson R."/>
            <person name="Boulund F."/>
            <person name="Engstrand L."/>
            <person name="Moore E."/>
        </authorList>
    </citation>
    <scope>NUCLEOTIDE SEQUENCE [LARGE SCALE GENOMIC DNA]</scope>
    <source>
        <strain evidence="2 4">CCUG 355</strain>
    </source>
</reference>
<evidence type="ECO:0000313" key="2">
    <source>
        <dbReference type="EMBL" id="OOR89371.1"/>
    </source>
</evidence>
<dbReference type="EMBL" id="MUXU01000039">
    <property type="protein sequence ID" value="OOR89371.1"/>
    <property type="molecule type" value="Genomic_DNA"/>
</dbReference>
<dbReference type="RefSeq" id="WP_078276739.1">
    <property type="nucleotide sequence ID" value="NZ_CAACXO010000049.1"/>
</dbReference>
<name>A0A1T0A278_9GAMM</name>
<evidence type="ECO:0000313" key="4">
    <source>
        <dbReference type="Proteomes" id="UP000190435"/>
    </source>
</evidence>
<evidence type="ECO:0000313" key="3">
    <source>
        <dbReference type="EMBL" id="STZ09907.1"/>
    </source>
</evidence>
<evidence type="ECO:0000256" key="1">
    <source>
        <dbReference type="SAM" id="Phobius"/>
    </source>
</evidence>
<dbReference type="Proteomes" id="UP000255279">
    <property type="component" value="Unassembled WGS sequence"/>
</dbReference>
<keyword evidence="1" id="KW-0472">Membrane</keyword>
<keyword evidence="1" id="KW-1133">Transmembrane helix</keyword>
<dbReference type="OrthoDB" id="6703961at2"/>
<proteinExistence type="predicted"/>
<protein>
    <submittedName>
        <fullName evidence="2">Uncharacterized protein</fullName>
    </submittedName>
</protein>
<gene>
    <name evidence="2" type="ORF">B0181_06710</name>
    <name evidence="3" type="ORF">NCTC10293_00222</name>
</gene>
<feature type="transmembrane region" description="Helical" evidence="1">
    <location>
        <begin position="73"/>
        <end position="91"/>
    </location>
</feature>
<keyword evidence="4" id="KW-1185">Reference proteome</keyword>
<sequence>MSASSKALYPYTLKPVSLNLTDAEFKGAQLALFEKSANNFGLKSVRTKEWIVLALMTAAAIAGLVFVSGYSTIIFWVMLVLVGLYLLARTLGLKWYMKREYDKQVAGVSMPDEMKKVQLGVQSHGLVLSMPAPSDILNSPQLRGMQMRAAPTQSAVIPWSAVTSWDETDEYVFVLFEAKGQKGSQIIPKRLNAEGLPIATITKHLKQAKPQGLESMMQTPV</sequence>
<feature type="transmembrane region" description="Helical" evidence="1">
    <location>
        <begin position="50"/>
        <end position="67"/>
    </location>
</feature>
<dbReference type="EMBL" id="UGQE01000001">
    <property type="protein sequence ID" value="STZ09907.1"/>
    <property type="molecule type" value="Genomic_DNA"/>
</dbReference>
<accession>A0A1T0A278</accession>
<dbReference type="Proteomes" id="UP000190435">
    <property type="component" value="Unassembled WGS sequence"/>
</dbReference>
<reference evidence="3 5" key="2">
    <citation type="submission" date="2018-06" db="EMBL/GenBank/DDBJ databases">
        <authorList>
            <consortium name="Pathogen Informatics"/>
            <person name="Doyle S."/>
        </authorList>
    </citation>
    <scope>NUCLEOTIDE SEQUENCE [LARGE SCALE GENOMIC DNA]</scope>
    <source>
        <strain evidence="3 5">NCTC10293</strain>
    </source>
</reference>
<dbReference type="AlphaFoldDB" id="A0A1T0A278"/>